<protein>
    <recommendedName>
        <fullName evidence="3">Head-to-tail stopper</fullName>
    </recommendedName>
</protein>
<gene>
    <name evidence="1" type="ORF">MSP7336_01803</name>
</gene>
<evidence type="ECO:0000313" key="2">
    <source>
        <dbReference type="Proteomes" id="UP000252015"/>
    </source>
</evidence>
<evidence type="ECO:0000313" key="1">
    <source>
        <dbReference type="EMBL" id="SRX93564.1"/>
    </source>
</evidence>
<organism evidence="1 2">
    <name type="scientific">Mycobacterium shimoidei</name>
    <dbReference type="NCBI Taxonomy" id="29313"/>
    <lineage>
        <taxon>Bacteria</taxon>
        <taxon>Bacillati</taxon>
        <taxon>Actinomycetota</taxon>
        <taxon>Actinomycetes</taxon>
        <taxon>Mycobacteriales</taxon>
        <taxon>Mycobacteriaceae</taxon>
        <taxon>Mycobacterium</taxon>
    </lineage>
</organism>
<dbReference type="Proteomes" id="UP000252015">
    <property type="component" value="Unassembled WGS sequence"/>
</dbReference>
<proteinExistence type="predicted"/>
<reference evidence="1 2" key="1">
    <citation type="submission" date="2018-05" db="EMBL/GenBank/DDBJ databases">
        <authorList>
            <consortium name="IHU Genomes"/>
        </authorList>
    </citation>
    <scope>NUCLEOTIDE SEQUENCE [LARGE SCALE GENOMIC DNA]</scope>
    <source>
        <strain evidence="1 2">P7336</strain>
    </source>
</reference>
<dbReference type="RefSeq" id="WP_113963543.1">
    <property type="nucleotide sequence ID" value="NZ_UEGW01000001.1"/>
</dbReference>
<accession>A0A375YXE7</accession>
<dbReference type="AlphaFoldDB" id="A0A375YXE7"/>
<keyword evidence="2" id="KW-1185">Reference proteome</keyword>
<name>A0A375YXE7_MYCSH</name>
<evidence type="ECO:0008006" key="3">
    <source>
        <dbReference type="Google" id="ProtNLM"/>
    </source>
</evidence>
<sequence>MKSFGGQTVTFVKYTAAGEPGYLGVKPQTRVETDVSGCRFRPLTVKELNGLNIQATTEMWKCTAPPHPAVLAADGGDEVIVDGKTYEVDGQVQSKPDYNSDEIHHVTVMCKRQVG</sequence>
<dbReference type="EMBL" id="UEGW01000001">
    <property type="protein sequence ID" value="SRX93564.1"/>
    <property type="molecule type" value="Genomic_DNA"/>
</dbReference>